<feature type="transmembrane region" description="Helical" evidence="1">
    <location>
        <begin position="97"/>
        <end position="116"/>
    </location>
</feature>
<dbReference type="PANTHER" id="PTHR45228">
    <property type="entry name" value="CYCLIC DI-GMP PHOSPHODIESTERASE TM_0186-RELATED"/>
    <property type="match status" value="1"/>
</dbReference>
<dbReference type="InterPro" id="IPR003607">
    <property type="entry name" value="HD/PDEase_dom"/>
</dbReference>
<dbReference type="Proteomes" id="UP000318297">
    <property type="component" value="Unassembled WGS sequence"/>
</dbReference>
<comment type="caution">
    <text evidence="2">The sequence shown here is derived from an EMBL/GenBank/DDBJ whole genome shotgun (WGS) entry which is preliminary data.</text>
</comment>
<dbReference type="OrthoDB" id="40937at2"/>
<keyword evidence="3" id="KW-1185">Reference proteome</keyword>
<evidence type="ECO:0000256" key="1">
    <source>
        <dbReference type="SAM" id="Phobius"/>
    </source>
</evidence>
<feature type="transmembrane region" description="Helical" evidence="1">
    <location>
        <begin position="208"/>
        <end position="241"/>
    </location>
</feature>
<dbReference type="InterPro" id="IPR052020">
    <property type="entry name" value="Cyclic_di-GMP/3'3'-cGAMP_PDE"/>
</dbReference>
<reference evidence="2 3" key="1">
    <citation type="submission" date="2019-06" db="EMBL/GenBank/DDBJ databases">
        <title>Sequencing the genomes of 1000 actinobacteria strains.</title>
        <authorList>
            <person name="Klenk H.-P."/>
        </authorList>
    </citation>
    <scope>NUCLEOTIDE SEQUENCE [LARGE SCALE GENOMIC DNA]</scope>
    <source>
        <strain evidence="2 3">DSM 19560</strain>
    </source>
</reference>
<dbReference type="RefSeq" id="WP_145230123.1">
    <property type="nucleotide sequence ID" value="NZ_VIVQ01000003.1"/>
</dbReference>
<dbReference type="EMBL" id="VIVQ01000003">
    <property type="protein sequence ID" value="TWE09459.1"/>
    <property type="molecule type" value="Genomic_DNA"/>
</dbReference>
<keyword evidence="1" id="KW-1133">Transmembrane helix</keyword>
<evidence type="ECO:0000313" key="3">
    <source>
        <dbReference type="Proteomes" id="UP000318297"/>
    </source>
</evidence>
<keyword evidence="1" id="KW-0812">Transmembrane</keyword>
<gene>
    <name evidence="2" type="ORF">BKA23_3162</name>
</gene>
<dbReference type="AlphaFoldDB" id="A0A561E1H4"/>
<evidence type="ECO:0008006" key="4">
    <source>
        <dbReference type="Google" id="ProtNLM"/>
    </source>
</evidence>
<evidence type="ECO:0000313" key="2">
    <source>
        <dbReference type="EMBL" id="TWE09459.1"/>
    </source>
</evidence>
<dbReference type="Gene3D" id="1.10.3210.10">
    <property type="entry name" value="Hypothetical protein af1432"/>
    <property type="match status" value="1"/>
</dbReference>
<feature type="transmembrane region" description="Helical" evidence="1">
    <location>
        <begin position="39"/>
        <end position="60"/>
    </location>
</feature>
<feature type="transmembrane region" description="Helical" evidence="1">
    <location>
        <begin position="12"/>
        <end position="32"/>
    </location>
</feature>
<organism evidence="2 3">
    <name type="scientific">Rudaeicoccus suwonensis</name>
    <dbReference type="NCBI Taxonomy" id="657409"/>
    <lineage>
        <taxon>Bacteria</taxon>
        <taxon>Bacillati</taxon>
        <taxon>Actinomycetota</taxon>
        <taxon>Actinomycetes</taxon>
        <taxon>Micrococcales</taxon>
        <taxon>Dermacoccaceae</taxon>
        <taxon>Rudaeicoccus</taxon>
    </lineage>
</organism>
<proteinExistence type="predicted"/>
<protein>
    <recommendedName>
        <fullName evidence="4">HD domain-containing protein</fullName>
    </recommendedName>
</protein>
<accession>A0A561E1H4</accession>
<dbReference type="Pfam" id="PF13487">
    <property type="entry name" value="HD_5"/>
    <property type="match status" value="1"/>
</dbReference>
<keyword evidence="1" id="KW-0472">Membrane</keyword>
<feature type="transmembrane region" description="Helical" evidence="1">
    <location>
        <begin position="66"/>
        <end position="85"/>
    </location>
</feature>
<name>A0A561E1H4_9MICO</name>
<dbReference type="CDD" id="cd00077">
    <property type="entry name" value="HDc"/>
    <property type="match status" value="1"/>
</dbReference>
<feature type="transmembrane region" description="Helical" evidence="1">
    <location>
        <begin position="122"/>
        <end position="140"/>
    </location>
</feature>
<dbReference type="PANTHER" id="PTHR45228:SF4">
    <property type="entry name" value="LIPOPROTEIN"/>
    <property type="match status" value="1"/>
</dbReference>
<feature type="transmembrane region" description="Helical" evidence="1">
    <location>
        <begin position="166"/>
        <end position="188"/>
    </location>
</feature>
<sequence>MKHLLLRVSASGAIVTTAGAAVLAVAVCSLCIRGSLPSTLDAMVLACFAIAIAATSPLQVRLVADGMTSPVASAIGLGLALSSGLPGGHMMKDGTPLIIVTAAVGLLAGWLLLRITTGRPTGLSSVGGCLIAIAVAALLYRQLRVFHGHSALDRYAVWGDERWRTAAAMAAAALIAGGVLVVASVEVYRDGRPLLTALREVAPLQGALSVAVASTATAIALGLAPLGVLAIPLMAAPLVLLRFAMRQQTAVIDTRRQTIAALSMLTDVAGYTPSGHAARVAALSKKIGRLLHLGDKELAELEDAALLHDIGQVSLASPIPGGSTIDVAPSDQRSIAEEGTNIVRRTEVLDGVADIMQAQATQYRNVRERGEDVPIASRIIKVCNAFEDLTGGDPALRDVAIERLTLGLGYEYDPTVLDLLARVTADA</sequence>
<dbReference type="SUPFAM" id="SSF109604">
    <property type="entry name" value="HD-domain/PDEase-like"/>
    <property type="match status" value="1"/>
</dbReference>